<evidence type="ECO:0000256" key="1">
    <source>
        <dbReference type="ARBA" id="ARBA00004496"/>
    </source>
</evidence>
<protein>
    <submittedName>
        <fullName evidence="8">FCS-Like Zinc finger 3-like</fullName>
    </submittedName>
</protein>
<keyword evidence="9" id="KW-1185">Reference proteome</keyword>
<accession>A0ABD1H187</accession>
<evidence type="ECO:0000256" key="3">
    <source>
        <dbReference type="ARBA" id="ARBA00022490"/>
    </source>
</evidence>
<feature type="domain" description="FLZ-type" evidence="7">
    <location>
        <begin position="18"/>
        <end position="62"/>
    </location>
</feature>
<evidence type="ECO:0000256" key="4">
    <source>
        <dbReference type="ARBA" id="ARBA00022723"/>
    </source>
</evidence>
<name>A0ABD1H187_SALDI</name>
<sequence length="71" mass="7972">MASQQFGYSRWNNTEMAGFLKQCSHCNRMIDSKSDIFMVGDLRGFCSIECRDKQLAQDKAAKGKGKSSNSK</sequence>
<proteinExistence type="inferred from homology"/>
<keyword evidence="3" id="KW-0963">Cytoplasm</keyword>
<evidence type="ECO:0000313" key="9">
    <source>
        <dbReference type="Proteomes" id="UP001567538"/>
    </source>
</evidence>
<dbReference type="Pfam" id="PF04570">
    <property type="entry name" value="zf-FLZ"/>
    <property type="match status" value="1"/>
</dbReference>
<comment type="similarity">
    <text evidence="2">Belongs to the FLZ family.</text>
</comment>
<organism evidence="8 9">
    <name type="scientific">Salvia divinorum</name>
    <name type="common">Maria pastora</name>
    <name type="synonym">Diviner's sage</name>
    <dbReference type="NCBI Taxonomy" id="28513"/>
    <lineage>
        <taxon>Eukaryota</taxon>
        <taxon>Viridiplantae</taxon>
        <taxon>Streptophyta</taxon>
        <taxon>Embryophyta</taxon>
        <taxon>Tracheophyta</taxon>
        <taxon>Spermatophyta</taxon>
        <taxon>Magnoliopsida</taxon>
        <taxon>eudicotyledons</taxon>
        <taxon>Gunneridae</taxon>
        <taxon>Pentapetalae</taxon>
        <taxon>asterids</taxon>
        <taxon>lamiids</taxon>
        <taxon>Lamiales</taxon>
        <taxon>Lamiaceae</taxon>
        <taxon>Nepetoideae</taxon>
        <taxon>Mentheae</taxon>
        <taxon>Salviinae</taxon>
        <taxon>Salvia</taxon>
        <taxon>Salvia subgen. Calosphace</taxon>
    </lineage>
</organism>
<dbReference type="InterPro" id="IPR007650">
    <property type="entry name" value="Zf-FLZ_dom"/>
</dbReference>
<dbReference type="AlphaFoldDB" id="A0ABD1H187"/>
<dbReference type="PANTHER" id="PTHR33059">
    <property type="entry name" value="FCS-LIKE ZINC FINGER 5"/>
    <property type="match status" value="1"/>
</dbReference>
<comment type="subcellular location">
    <subcellularLocation>
        <location evidence="1">Cytoplasm</location>
    </subcellularLocation>
</comment>
<evidence type="ECO:0000313" key="8">
    <source>
        <dbReference type="EMBL" id="KAL1550180.1"/>
    </source>
</evidence>
<evidence type="ECO:0000256" key="5">
    <source>
        <dbReference type="ARBA" id="ARBA00022771"/>
    </source>
</evidence>
<dbReference type="GO" id="GO:0008270">
    <property type="term" value="F:zinc ion binding"/>
    <property type="evidence" value="ECO:0007669"/>
    <property type="project" value="UniProtKB-KW"/>
</dbReference>
<keyword evidence="5" id="KW-0863">Zinc-finger</keyword>
<dbReference type="Proteomes" id="UP001567538">
    <property type="component" value="Unassembled WGS sequence"/>
</dbReference>
<reference evidence="8 9" key="1">
    <citation type="submission" date="2024-06" db="EMBL/GenBank/DDBJ databases">
        <title>A chromosome level genome sequence of Diviner's sage (Salvia divinorum).</title>
        <authorList>
            <person name="Ford S.A."/>
            <person name="Ro D.-K."/>
            <person name="Ness R.W."/>
            <person name="Phillips M.A."/>
        </authorList>
    </citation>
    <scope>NUCLEOTIDE SEQUENCE [LARGE SCALE GENOMIC DNA]</scope>
    <source>
        <strain evidence="8">SAF-2024a</strain>
        <tissue evidence="8">Leaf</tissue>
    </source>
</reference>
<evidence type="ECO:0000256" key="2">
    <source>
        <dbReference type="ARBA" id="ARBA00009374"/>
    </source>
</evidence>
<dbReference type="EMBL" id="JBEAFC010000007">
    <property type="protein sequence ID" value="KAL1550180.1"/>
    <property type="molecule type" value="Genomic_DNA"/>
</dbReference>
<comment type="caution">
    <text evidence="8">The sequence shown here is derived from an EMBL/GenBank/DDBJ whole genome shotgun (WGS) entry which is preliminary data.</text>
</comment>
<evidence type="ECO:0000259" key="7">
    <source>
        <dbReference type="PROSITE" id="PS51795"/>
    </source>
</evidence>
<feature type="zinc finger region" description="FLZ-type" evidence="6">
    <location>
        <begin position="18"/>
        <end position="62"/>
    </location>
</feature>
<keyword evidence="5" id="KW-0862">Zinc</keyword>
<dbReference type="GO" id="GO:0005737">
    <property type="term" value="C:cytoplasm"/>
    <property type="evidence" value="ECO:0007669"/>
    <property type="project" value="UniProtKB-SubCell"/>
</dbReference>
<keyword evidence="4" id="KW-0479">Metal-binding</keyword>
<dbReference type="PROSITE" id="PS51795">
    <property type="entry name" value="ZF_FLZ"/>
    <property type="match status" value="1"/>
</dbReference>
<gene>
    <name evidence="8" type="ORF">AAHA92_18179</name>
</gene>
<evidence type="ECO:0000256" key="6">
    <source>
        <dbReference type="PROSITE-ProRule" id="PRU01131"/>
    </source>
</evidence>
<dbReference type="PANTHER" id="PTHR33059:SF4">
    <property type="entry name" value="FCS-LIKE ZINC FINGER 5"/>
    <property type="match status" value="1"/>
</dbReference>